<feature type="non-terminal residue" evidence="1">
    <location>
        <position position="73"/>
    </location>
</feature>
<evidence type="ECO:0000313" key="2">
    <source>
        <dbReference type="Proteomes" id="UP000606490"/>
    </source>
</evidence>
<comment type="caution">
    <text evidence="1">The sequence shown here is derived from an EMBL/GenBank/DDBJ whole genome shotgun (WGS) entry which is preliminary data.</text>
</comment>
<protein>
    <submittedName>
        <fullName evidence="1">IS110 family transposase</fullName>
    </submittedName>
</protein>
<gene>
    <name evidence="1" type="ORF">JMJ55_30465</name>
</gene>
<proteinExistence type="predicted"/>
<dbReference type="EMBL" id="JAEUXJ010000086">
    <property type="protein sequence ID" value="MBL6459622.1"/>
    <property type="molecule type" value="Genomic_DNA"/>
</dbReference>
<organism evidence="1 2">
    <name type="scientific">Belnapia mucosa</name>
    <dbReference type="NCBI Taxonomy" id="2804532"/>
    <lineage>
        <taxon>Bacteria</taxon>
        <taxon>Pseudomonadati</taxon>
        <taxon>Pseudomonadota</taxon>
        <taxon>Alphaproteobacteria</taxon>
        <taxon>Acetobacterales</taxon>
        <taxon>Roseomonadaceae</taxon>
        <taxon>Belnapia</taxon>
    </lineage>
</organism>
<accession>A0ABS1VE99</accession>
<keyword evidence="2" id="KW-1185">Reference proteome</keyword>
<sequence>MTHYAGIDVSLETSSVCIVDGSGAMLRELKVESEPEALAAALTGMRLEFARVGLEAGPLSQWLHAGLKAAGLP</sequence>
<reference evidence="1 2" key="1">
    <citation type="submission" date="2021-01" db="EMBL/GenBank/DDBJ databases">
        <title>Belnapia mucosa sp. nov. and Belnapia arida sp. nov., isolated from the Tabernas Desert (Almeria, Spain).</title>
        <authorList>
            <person name="Molina-Menor E."/>
            <person name="Vidal-Verdu A."/>
            <person name="Calonge A."/>
            <person name="Satari L."/>
            <person name="Pereto Magraner J."/>
            <person name="Porcar Miralles M."/>
        </authorList>
    </citation>
    <scope>NUCLEOTIDE SEQUENCE [LARGE SCALE GENOMIC DNA]</scope>
    <source>
        <strain evidence="1 2">T6</strain>
    </source>
</reference>
<dbReference type="Proteomes" id="UP000606490">
    <property type="component" value="Unassembled WGS sequence"/>
</dbReference>
<evidence type="ECO:0000313" key="1">
    <source>
        <dbReference type="EMBL" id="MBL6459622.1"/>
    </source>
</evidence>
<name>A0ABS1VE99_9PROT</name>